<evidence type="ECO:0000256" key="2">
    <source>
        <dbReference type="SAM" id="Phobius"/>
    </source>
</evidence>
<evidence type="ECO:0000256" key="1">
    <source>
        <dbReference type="SAM" id="MobiDB-lite"/>
    </source>
</evidence>
<protein>
    <submittedName>
        <fullName evidence="5">F-box domain-containing protein</fullName>
    </submittedName>
</protein>
<sequence>MISVTAAAHSLRRSSGSSSSSMHNRPIGSHLKAYGSGRVAMSLMSIDEELKDKENKSLLYYCIITPVILFSVTVSSTGLLFLQKLFYHGRNAFCVEIDLQNVGSTDTDVLANISLSSLAFCSTAKTKRSDHENTGFYPPSRFEKVNDKVLKLIFKHLDLSSVLRVKATCKRFHKVTNECSDMLPKFAKDQIKLYFDEGEVIIYPLDEKAVPTKHDMPPLEELEACLRHLSTLSLFVRGLIPIESAPVIRRLDRLKLNAAQIFFCGVILIQVPRNTRWVRSVQPSILISDRLIQSNLPYITSLRIWHESGGSHPRSPNNKSNSAVDYAITDSTLMEIAGLYSTGISHLETVDLANCAHCSLAGVVALIEAWYRHAACPSSHLSLSLHQCGGGNAQKLQRNDVISTCNAMGIPLTARGLLRNGFNFTMVMKWSRTGKDISILQHYVNKISNPDDISPASPKFLHLVYWTSNPNKKKQTTTSTPSPPFPTTEEQSSSTTFFWTELGECEKNPFWMRPHCQKACQSCGEALQDVFAPKELKPDCSNLHTLCPFGRS</sequence>
<dbReference type="InterPro" id="IPR036047">
    <property type="entry name" value="F-box-like_dom_sf"/>
</dbReference>
<reference evidence="5" key="1">
    <citation type="submission" date="2022-11" db="UniProtKB">
        <authorList>
            <consortium name="WormBaseParasite"/>
        </authorList>
    </citation>
    <scope>IDENTIFICATION</scope>
</reference>
<evidence type="ECO:0000259" key="3">
    <source>
        <dbReference type="PROSITE" id="PS50181"/>
    </source>
</evidence>
<dbReference type="CDD" id="cd09917">
    <property type="entry name" value="F-box_SF"/>
    <property type="match status" value="1"/>
</dbReference>
<feature type="domain" description="F-box" evidence="3">
    <location>
        <begin position="139"/>
        <end position="186"/>
    </location>
</feature>
<dbReference type="InterPro" id="IPR001810">
    <property type="entry name" value="F-box_dom"/>
</dbReference>
<organism evidence="4 5">
    <name type="scientific">Ditylenchus dipsaci</name>
    <dbReference type="NCBI Taxonomy" id="166011"/>
    <lineage>
        <taxon>Eukaryota</taxon>
        <taxon>Metazoa</taxon>
        <taxon>Ecdysozoa</taxon>
        <taxon>Nematoda</taxon>
        <taxon>Chromadorea</taxon>
        <taxon>Rhabditida</taxon>
        <taxon>Tylenchina</taxon>
        <taxon>Tylenchomorpha</taxon>
        <taxon>Sphaerularioidea</taxon>
        <taxon>Anguinidae</taxon>
        <taxon>Anguininae</taxon>
        <taxon>Ditylenchus</taxon>
    </lineage>
</organism>
<dbReference type="SUPFAM" id="SSF81383">
    <property type="entry name" value="F-box domain"/>
    <property type="match status" value="1"/>
</dbReference>
<evidence type="ECO:0000313" key="4">
    <source>
        <dbReference type="Proteomes" id="UP000887574"/>
    </source>
</evidence>
<feature type="region of interest" description="Disordered" evidence="1">
    <location>
        <begin position="1"/>
        <end position="27"/>
    </location>
</feature>
<dbReference type="Proteomes" id="UP000887574">
    <property type="component" value="Unplaced"/>
</dbReference>
<name>A0A915D223_9BILA</name>
<proteinExistence type="predicted"/>
<keyword evidence="2" id="KW-1133">Transmembrane helix</keyword>
<dbReference type="AlphaFoldDB" id="A0A915D223"/>
<feature type="transmembrane region" description="Helical" evidence="2">
    <location>
        <begin position="58"/>
        <end position="82"/>
    </location>
</feature>
<dbReference type="WBParaSite" id="jg14612.1">
    <property type="protein sequence ID" value="jg14612.1"/>
    <property type="gene ID" value="jg14612"/>
</dbReference>
<feature type="region of interest" description="Disordered" evidence="1">
    <location>
        <begin position="471"/>
        <end position="493"/>
    </location>
</feature>
<keyword evidence="2" id="KW-0812">Transmembrane</keyword>
<accession>A0A915D223</accession>
<dbReference type="Pfam" id="PF00646">
    <property type="entry name" value="F-box"/>
    <property type="match status" value="1"/>
</dbReference>
<dbReference type="PROSITE" id="PS50181">
    <property type="entry name" value="FBOX"/>
    <property type="match status" value="1"/>
</dbReference>
<evidence type="ECO:0000313" key="5">
    <source>
        <dbReference type="WBParaSite" id="jg14612.1"/>
    </source>
</evidence>
<keyword evidence="4" id="KW-1185">Reference proteome</keyword>
<keyword evidence="2" id="KW-0472">Membrane</keyword>